<proteinExistence type="predicted"/>
<accession>A0A0A8ZPS6</accession>
<reference evidence="1" key="1">
    <citation type="submission" date="2014-09" db="EMBL/GenBank/DDBJ databases">
        <authorList>
            <person name="Magalhaes I.L.F."/>
            <person name="Oliveira U."/>
            <person name="Santos F.R."/>
            <person name="Vidigal T.H.D.A."/>
            <person name="Brescovit A.D."/>
            <person name="Santos A.J."/>
        </authorList>
    </citation>
    <scope>NUCLEOTIDE SEQUENCE</scope>
    <source>
        <tissue evidence="1">Shoot tissue taken approximately 20 cm above the soil surface</tissue>
    </source>
</reference>
<organism evidence="1">
    <name type="scientific">Arundo donax</name>
    <name type="common">Giant reed</name>
    <name type="synonym">Donax arundinaceus</name>
    <dbReference type="NCBI Taxonomy" id="35708"/>
    <lineage>
        <taxon>Eukaryota</taxon>
        <taxon>Viridiplantae</taxon>
        <taxon>Streptophyta</taxon>
        <taxon>Embryophyta</taxon>
        <taxon>Tracheophyta</taxon>
        <taxon>Spermatophyta</taxon>
        <taxon>Magnoliopsida</taxon>
        <taxon>Liliopsida</taxon>
        <taxon>Poales</taxon>
        <taxon>Poaceae</taxon>
        <taxon>PACMAD clade</taxon>
        <taxon>Arundinoideae</taxon>
        <taxon>Arundineae</taxon>
        <taxon>Arundo</taxon>
    </lineage>
</organism>
<reference evidence="1" key="2">
    <citation type="journal article" date="2015" name="Data Brief">
        <title>Shoot transcriptome of the giant reed, Arundo donax.</title>
        <authorList>
            <person name="Barrero R.A."/>
            <person name="Guerrero F.D."/>
            <person name="Moolhuijzen P."/>
            <person name="Goolsby J.A."/>
            <person name="Tidwell J."/>
            <person name="Bellgard S.E."/>
            <person name="Bellgard M.I."/>
        </authorList>
    </citation>
    <scope>NUCLEOTIDE SEQUENCE</scope>
    <source>
        <tissue evidence="1">Shoot tissue taken approximately 20 cm above the soil surface</tissue>
    </source>
</reference>
<sequence>MQANTSLVLSSMSESFYSILSLYGSTPIVVASSHPPTYAGLYHIIKNE</sequence>
<dbReference type="EMBL" id="GBRH01258227">
    <property type="protein sequence ID" value="JAD39668.1"/>
    <property type="molecule type" value="Transcribed_RNA"/>
</dbReference>
<name>A0A0A8ZPS6_ARUDO</name>
<evidence type="ECO:0000313" key="1">
    <source>
        <dbReference type="EMBL" id="JAD39668.1"/>
    </source>
</evidence>
<protein>
    <submittedName>
        <fullName evidence="1">Uncharacterized protein</fullName>
    </submittedName>
</protein>
<dbReference type="AlphaFoldDB" id="A0A0A8ZPS6"/>